<evidence type="ECO:0000313" key="2">
    <source>
        <dbReference type="EMBL" id="RVW32278.1"/>
    </source>
</evidence>
<evidence type="ECO:0000256" key="1">
    <source>
        <dbReference type="SAM" id="Phobius"/>
    </source>
</evidence>
<dbReference type="EMBL" id="QGNW01001722">
    <property type="protein sequence ID" value="RVW32278.1"/>
    <property type="molecule type" value="Genomic_DNA"/>
</dbReference>
<proteinExistence type="predicted"/>
<feature type="transmembrane region" description="Helical" evidence="1">
    <location>
        <begin position="93"/>
        <end position="116"/>
    </location>
</feature>
<keyword evidence="1" id="KW-1133">Transmembrane helix</keyword>
<evidence type="ECO:0000313" key="3">
    <source>
        <dbReference type="Proteomes" id="UP000288805"/>
    </source>
</evidence>
<sequence length="200" mass="23011">MHAYEFEMSMMGELNFFLRLQIKQLKEGTFINQAKYIRDLLKRFNMEETKTMKTPMSSSVKLDMDDKGFQFFWGDFSLTARLKIGFSLISVRLGLRVGVCSLLFDFILLFGLLLLISVHWMAPRQETGISRAQGKCPIEPSQPEQMEARQKASQMGWLPVVTIFELIFLTLVRAFYSRATYGFGEPVLSTVRGVEIRLSP</sequence>
<protein>
    <recommendedName>
        <fullName evidence="4">Reverse transcriptase Ty1/copia-type domain-containing protein</fullName>
    </recommendedName>
</protein>
<keyword evidence="1" id="KW-0472">Membrane</keyword>
<evidence type="ECO:0008006" key="4">
    <source>
        <dbReference type="Google" id="ProtNLM"/>
    </source>
</evidence>
<dbReference type="AlphaFoldDB" id="A0A438DA28"/>
<name>A0A438DA28_VITVI</name>
<organism evidence="2 3">
    <name type="scientific">Vitis vinifera</name>
    <name type="common">Grape</name>
    <dbReference type="NCBI Taxonomy" id="29760"/>
    <lineage>
        <taxon>Eukaryota</taxon>
        <taxon>Viridiplantae</taxon>
        <taxon>Streptophyta</taxon>
        <taxon>Embryophyta</taxon>
        <taxon>Tracheophyta</taxon>
        <taxon>Spermatophyta</taxon>
        <taxon>Magnoliopsida</taxon>
        <taxon>eudicotyledons</taxon>
        <taxon>Gunneridae</taxon>
        <taxon>Pentapetalae</taxon>
        <taxon>rosids</taxon>
        <taxon>Vitales</taxon>
        <taxon>Vitaceae</taxon>
        <taxon>Viteae</taxon>
        <taxon>Vitis</taxon>
    </lineage>
</organism>
<comment type="caution">
    <text evidence="2">The sequence shown here is derived from an EMBL/GenBank/DDBJ whole genome shotgun (WGS) entry which is preliminary data.</text>
</comment>
<dbReference type="Proteomes" id="UP000288805">
    <property type="component" value="Unassembled WGS sequence"/>
</dbReference>
<reference evidence="2 3" key="1">
    <citation type="journal article" date="2018" name="PLoS Genet.">
        <title>Population sequencing reveals clonal diversity and ancestral inbreeding in the grapevine cultivar Chardonnay.</title>
        <authorList>
            <person name="Roach M.J."/>
            <person name="Johnson D.L."/>
            <person name="Bohlmann J."/>
            <person name="van Vuuren H.J."/>
            <person name="Jones S.J."/>
            <person name="Pretorius I.S."/>
            <person name="Schmidt S.A."/>
            <person name="Borneman A.R."/>
        </authorList>
    </citation>
    <scope>NUCLEOTIDE SEQUENCE [LARGE SCALE GENOMIC DNA]</scope>
    <source>
        <strain evidence="3">cv. Chardonnay</strain>
        <tissue evidence="2">Leaf</tissue>
    </source>
</reference>
<accession>A0A438DA28</accession>
<gene>
    <name evidence="2" type="ORF">CK203_078975</name>
</gene>
<keyword evidence="1" id="KW-0812">Transmembrane</keyword>
<feature type="transmembrane region" description="Helical" evidence="1">
    <location>
        <begin position="156"/>
        <end position="176"/>
    </location>
</feature>